<reference evidence="2 3" key="1">
    <citation type="submission" date="2018-01" db="EMBL/GenBank/DDBJ databases">
        <title>The whole genome sequencing and assembly of Halobacillus litoralis ERB031 strain.</title>
        <authorList>
            <person name="Lee S.-J."/>
            <person name="Park M.-K."/>
            <person name="Kim J.-Y."/>
            <person name="Lee Y.-J."/>
            <person name="Yi H."/>
            <person name="Bahn Y.-S."/>
            <person name="Kim J.F."/>
            <person name="Lee D.-W."/>
        </authorList>
    </citation>
    <scope>NUCLEOTIDE SEQUENCE [LARGE SCALE GENOMIC DNA]</scope>
    <source>
        <strain evidence="2 3">ERB 031</strain>
    </source>
</reference>
<feature type="transmembrane region" description="Helical" evidence="1">
    <location>
        <begin position="213"/>
        <end position="231"/>
    </location>
</feature>
<gene>
    <name evidence="2" type="ORF">HLI_12175</name>
</gene>
<protein>
    <submittedName>
        <fullName evidence="2">DUF2232 domain-containing protein</fullName>
    </submittedName>
</protein>
<feature type="transmembrane region" description="Helical" evidence="1">
    <location>
        <begin position="171"/>
        <end position="192"/>
    </location>
</feature>
<dbReference type="Proteomes" id="UP000287756">
    <property type="component" value="Chromosome"/>
</dbReference>
<dbReference type="EMBL" id="CP026118">
    <property type="protein sequence ID" value="QAS52897.1"/>
    <property type="molecule type" value="Genomic_DNA"/>
</dbReference>
<sequence>MNDTRRLTEGALMTGIYLLLLLLIIFMPFVGSIGLMVLPVPFVYYSYRHGWKAGALMLVAATMFTFFFASVFIVFTLLAGFGGLFLGGALYHKRSSYEALAIGSVGFIIGLVTTFLITQLLLGVDLMEEFNNSMNQAFSTFERLFSGILEGESMEAEMADFRELIDFIPDIIPSILAIAGVLMAFVSQWITYKLINRIENKQLKFVKFKNFKLPTSVLWYYFVALILNYVTMDSDGLLYLAAINVFILTGALLVIQGFSFVFFYASMKKWSKAIPILIVVFSLLLPQILMYLVRILGIIDIGFPLRERIEEKKEN</sequence>
<dbReference type="PANTHER" id="PTHR41324:SF1">
    <property type="entry name" value="DUF2232 DOMAIN-CONTAINING PROTEIN"/>
    <property type="match status" value="1"/>
</dbReference>
<dbReference type="InterPro" id="IPR018710">
    <property type="entry name" value="DUF2232"/>
</dbReference>
<keyword evidence="1" id="KW-0472">Membrane</keyword>
<feature type="transmembrane region" description="Helical" evidence="1">
    <location>
        <begin position="99"/>
        <end position="122"/>
    </location>
</feature>
<dbReference type="Pfam" id="PF09991">
    <property type="entry name" value="DUF2232"/>
    <property type="match status" value="1"/>
</dbReference>
<dbReference type="KEGG" id="hli:HLI_12175"/>
<dbReference type="RefSeq" id="WP_128525176.1">
    <property type="nucleotide sequence ID" value="NZ_CANLVY010000001.1"/>
</dbReference>
<feature type="transmembrane region" description="Helical" evidence="1">
    <location>
        <begin position="276"/>
        <end position="299"/>
    </location>
</feature>
<evidence type="ECO:0000256" key="1">
    <source>
        <dbReference type="SAM" id="Phobius"/>
    </source>
</evidence>
<evidence type="ECO:0000313" key="2">
    <source>
        <dbReference type="EMBL" id="QAS52897.1"/>
    </source>
</evidence>
<feature type="transmembrane region" description="Helical" evidence="1">
    <location>
        <begin position="12"/>
        <end position="38"/>
    </location>
</feature>
<name>A0A410MDX0_9BACI</name>
<organism evidence="2 3">
    <name type="scientific">Halobacillus litoralis</name>
    <dbReference type="NCBI Taxonomy" id="45668"/>
    <lineage>
        <taxon>Bacteria</taxon>
        <taxon>Bacillati</taxon>
        <taxon>Bacillota</taxon>
        <taxon>Bacilli</taxon>
        <taxon>Bacillales</taxon>
        <taxon>Bacillaceae</taxon>
        <taxon>Halobacillus</taxon>
    </lineage>
</organism>
<dbReference type="OrthoDB" id="2987886at2"/>
<feature type="transmembrane region" description="Helical" evidence="1">
    <location>
        <begin position="58"/>
        <end position="87"/>
    </location>
</feature>
<keyword evidence="1" id="KW-1133">Transmembrane helix</keyword>
<proteinExistence type="predicted"/>
<dbReference type="AlphaFoldDB" id="A0A410MDX0"/>
<keyword evidence="1" id="KW-0812">Transmembrane</keyword>
<dbReference type="Gene3D" id="1.10.1760.20">
    <property type="match status" value="1"/>
</dbReference>
<accession>A0A410MDX0</accession>
<evidence type="ECO:0000313" key="3">
    <source>
        <dbReference type="Proteomes" id="UP000287756"/>
    </source>
</evidence>
<dbReference type="PANTHER" id="PTHR41324">
    <property type="entry name" value="MEMBRANE PROTEIN-RELATED"/>
    <property type="match status" value="1"/>
</dbReference>
<feature type="transmembrane region" description="Helical" evidence="1">
    <location>
        <begin position="237"/>
        <end position="264"/>
    </location>
</feature>